<dbReference type="RefSeq" id="WP_143095342.1">
    <property type="nucleotide sequence ID" value="NZ_FMJB01000055.1"/>
</dbReference>
<gene>
    <name evidence="2" type="ORF">KARMA_2575</name>
</gene>
<evidence type="ECO:0000256" key="1">
    <source>
        <dbReference type="SAM" id="Phobius"/>
    </source>
</evidence>
<feature type="transmembrane region" description="Helical" evidence="1">
    <location>
        <begin position="29"/>
        <end position="52"/>
    </location>
</feature>
<keyword evidence="1" id="KW-0812">Transmembrane</keyword>
<keyword evidence="1" id="KW-1133">Transmembrane helix</keyword>
<reference evidence="3" key="1">
    <citation type="submission" date="2016-09" db="EMBL/GenBank/DDBJ databases">
        <authorList>
            <person name="Wibberg D."/>
        </authorList>
    </citation>
    <scope>NUCLEOTIDE SEQUENCE [LARGE SCALE GENOMIC DNA]</scope>
</reference>
<keyword evidence="1" id="KW-0472">Membrane</keyword>
<dbReference type="AlphaFoldDB" id="A0A1M4N2M3"/>
<name>A0A1M4N2M3_9RHOB</name>
<evidence type="ECO:0000313" key="2">
    <source>
        <dbReference type="EMBL" id="SCM68357.1"/>
    </source>
</evidence>
<accession>A0A1M4N2M3</accession>
<sequence length="56" mass="5988">MLLVIGIMIFGGAMGGLIASRRKGTRSDVIHYIATYAVIFAIIGVLAQVILLRNIS</sequence>
<keyword evidence="3" id="KW-1185">Reference proteome</keyword>
<dbReference type="Proteomes" id="UP000184085">
    <property type="component" value="Unassembled WGS sequence"/>
</dbReference>
<evidence type="ECO:0000313" key="3">
    <source>
        <dbReference type="Proteomes" id="UP000184085"/>
    </source>
</evidence>
<dbReference type="EMBL" id="FMJB01000055">
    <property type="protein sequence ID" value="SCM68357.1"/>
    <property type="molecule type" value="Genomic_DNA"/>
</dbReference>
<organism evidence="2 3">
    <name type="scientific">Donghicola eburneus</name>
    <dbReference type="NCBI Taxonomy" id="393278"/>
    <lineage>
        <taxon>Bacteria</taxon>
        <taxon>Pseudomonadati</taxon>
        <taxon>Pseudomonadota</taxon>
        <taxon>Alphaproteobacteria</taxon>
        <taxon>Rhodobacterales</taxon>
        <taxon>Roseobacteraceae</taxon>
        <taxon>Donghicola</taxon>
    </lineage>
</organism>
<proteinExistence type="predicted"/>
<protein>
    <submittedName>
        <fullName evidence="2">Putative membrane protein</fullName>
    </submittedName>
</protein>